<organism evidence="1 2">
    <name type="scientific">Linnemannia gamsii</name>
    <dbReference type="NCBI Taxonomy" id="64522"/>
    <lineage>
        <taxon>Eukaryota</taxon>
        <taxon>Fungi</taxon>
        <taxon>Fungi incertae sedis</taxon>
        <taxon>Mucoromycota</taxon>
        <taxon>Mortierellomycotina</taxon>
        <taxon>Mortierellomycetes</taxon>
        <taxon>Mortierellales</taxon>
        <taxon>Mortierellaceae</taxon>
        <taxon>Linnemannia</taxon>
    </lineage>
</organism>
<accession>A0A9P6QQF8</accession>
<proteinExistence type="predicted"/>
<feature type="non-terminal residue" evidence="1">
    <location>
        <position position="1"/>
    </location>
</feature>
<sequence>AQVEEDGRIVMYNSIPRWLQRWTLDRNNKVDPQLDFVLTKMSRTPSIQSFATVLDETAHFDADDQPILGGGGGGGGGHRMSFPPASAVAGVAGVGVGVGAGVDVPLSSSSSAPVDIPR</sequence>
<comment type="caution">
    <text evidence="1">The sequence shown here is derived from an EMBL/GenBank/DDBJ whole genome shotgun (WGS) entry which is preliminary data.</text>
</comment>
<dbReference type="Proteomes" id="UP000823405">
    <property type="component" value="Unassembled WGS sequence"/>
</dbReference>
<gene>
    <name evidence="1" type="ORF">BGZ97_010161</name>
</gene>
<dbReference type="OrthoDB" id="655030at2759"/>
<reference evidence="1" key="1">
    <citation type="journal article" date="2020" name="Fungal Divers.">
        <title>Resolving the Mortierellaceae phylogeny through synthesis of multi-gene phylogenetics and phylogenomics.</title>
        <authorList>
            <person name="Vandepol N."/>
            <person name="Liber J."/>
            <person name="Desiro A."/>
            <person name="Na H."/>
            <person name="Kennedy M."/>
            <person name="Barry K."/>
            <person name="Grigoriev I.V."/>
            <person name="Miller A.N."/>
            <person name="O'Donnell K."/>
            <person name="Stajich J.E."/>
            <person name="Bonito G."/>
        </authorList>
    </citation>
    <scope>NUCLEOTIDE SEQUENCE</scope>
    <source>
        <strain evidence="1">NVP60</strain>
    </source>
</reference>
<dbReference type="EMBL" id="JAAAIN010005118">
    <property type="protein sequence ID" value="KAG0276095.1"/>
    <property type="molecule type" value="Genomic_DNA"/>
</dbReference>
<feature type="non-terminal residue" evidence="1">
    <location>
        <position position="118"/>
    </location>
</feature>
<keyword evidence="2" id="KW-1185">Reference proteome</keyword>
<evidence type="ECO:0000313" key="1">
    <source>
        <dbReference type="EMBL" id="KAG0276095.1"/>
    </source>
</evidence>
<protein>
    <submittedName>
        <fullName evidence="1">Uncharacterized protein</fullName>
    </submittedName>
</protein>
<dbReference type="AlphaFoldDB" id="A0A9P6QQF8"/>
<name>A0A9P6QQF8_9FUNG</name>
<evidence type="ECO:0000313" key="2">
    <source>
        <dbReference type="Proteomes" id="UP000823405"/>
    </source>
</evidence>